<protein>
    <submittedName>
        <fullName evidence="1">Uncharacterized protein</fullName>
    </submittedName>
</protein>
<dbReference type="Proteomes" id="UP000036958">
    <property type="component" value="Unassembled WGS sequence"/>
</dbReference>
<sequence length="61" mass="6762">MRPKALISPVFLNILFGERKISDIFASLFSEAESSTFFKKTLASQAHLEEHHPAIDGSGSR</sequence>
<evidence type="ECO:0000313" key="2">
    <source>
        <dbReference type="Proteomes" id="UP000036958"/>
    </source>
</evidence>
<evidence type="ECO:0000313" key="1">
    <source>
        <dbReference type="EMBL" id="KOH44521.1"/>
    </source>
</evidence>
<proteinExistence type="predicted"/>
<dbReference type="AlphaFoldDB" id="A0A0L8V7U5"/>
<accession>A0A0L8V7U5</accession>
<name>A0A0L8V7U5_9BACT</name>
<comment type="caution">
    <text evidence="1">The sequence shown here is derived from an EMBL/GenBank/DDBJ whole genome shotgun (WGS) entry which is preliminary data.</text>
</comment>
<dbReference type="STRING" id="1409788.NC99_27510"/>
<reference evidence="2" key="1">
    <citation type="submission" date="2015-07" db="EMBL/GenBank/DDBJ databases">
        <title>Genome sequencing of Sunxiuqinia dokdonensis strain SK.</title>
        <authorList>
            <person name="Ahn S."/>
            <person name="Kim B.-C."/>
        </authorList>
    </citation>
    <scope>NUCLEOTIDE SEQUENCE [LARGE SCALE GENOMIC DNA]</scope>
    <source>
        <strain evidence="2">SK</strain>
    </source>
</reference>
<dbReference type="EMBL" id="LGIA01000161">
    <property type="protein sequence ID" value="KOH44521.1"/>
    <property type="molecule type" value="Genomic_DNA"/>
</dbReference>
<organism evidence="1 2">
    <name type="scientific">Sunxiuqinia dokdonensis</name>
    <dbReference type="NCBI Taxonomy" id="1409788"/>
    <lineage>
        <taxon>Bacteria</taxon>
        <taxon>Pseudomonadati</taxon>
        <taxon>Bacteroidota</taxon>
        <taxon>Bacteroidia</taxon>
        <taxon>Marinilabiliales</taxon>
        <taxon>Prolixibacteraceae</taxon>
        <taxon>Sunxiuqinia</taxon>
    </lineage>
</organism>
<keyword evidence="2" id="KW-1185">Reference proteome</keyword>
<gene>
    <name evidence="1" type="ORF">NC99_27510</name>
</gene>